<feature type="transmembrane region" description="Helical" evidence="6">
    <location>
        <begin position="177"/>
        <end position="200"/>
    </location>
</feature>
<evidence type="ECO:0000313" key="8">
    <source>
        <dbReference type="Proteomes" id="UP001210925"/>
    </source>
</evidence>
<dbReference type="AlphaFoldDB" id="A0AAD5YBI7"/>
<evidence type="ECO:0000256" key="3">
    <source>
        <dbReference type="ARBA" id="ARBA00022989"/>
    </source>
</evidence>
<dbReference type="InterPro" id="IPR008521">
    <property type="entry name" value="Mg_trans_NIPA"/>
</dbReference>
<dbReference type="EMBL" id="JADGKB010000001">
    <property type="protein sequence ID" value="KAJ3262659.1"/>
    <property type="molecule type" value="Genomic_DNA"/>
</dbReference>
<evidence type="ECO:0000256" key="5">
    <source>
        <dbReference type="SAM" id="MobiDB-lite"/>
    </source>
</evidence>
<dbReference type="PANTHER" id="PTHR12570">
    <property type="match status" value="1"/>
</dbReference>
<keyword evidence="3 6" id="KW-1133">Transmembrane helix</keyword>
<feature type="region of interest" description="Disordered" evidence="5">
    <location>
        <begin position="282"/>
        <end position="303"/>
    </location>
</feature>
<keyword evidence="2 6" id="KW-0812">Transmembrane</keyword>
<dbReference type="PANTHER" id="PTHR12570:SF65">
    <property type="entry name" value="MAGNESIUM TRANSPORTER NIPA9-RELATED"/>
    <property type="match status" value="1"/>
</dbReference>
<evidence type="ECO:0000256" key="2">
    <source>
        <dbReference type="ARBA" id="ARBA00022692"/>
    </source>
</evidence>
<protein>
    <recommendedName>
        <fullName evidence="9">DUF803-domain-containing protein</fullName>
    </recommendedName>
</protein>
<dbReference type="SUPFAM" id="SSF103481">
    <property type="entry name" value="Multidrug resistance efflux transporter EmrE"/>
    <property type="match status" value="1"/>
</dbReference>
<accession>A0AAD5YBI7</accession>
<sequence length="402" mass="43870">MTLDEERISASIIGVGVAIVGNIFISLALNIQKQVHNVLLQRSAREGAEPDSKAYLKVKLWWLGMAIMTLGELGNFAAYGFAPAVLVAPLGTVALISNAIIAPLFLGERFRIRDMIGIGLSIAGTLVSTSTSEPSLSPEDIVNALFQLSFVVYVIVTMGLFVFLVKLSNTEAGKQFIFIDLLIASIMGILKLTLGGYTVLSIKAVSSLLNLEFYNMFTHWVSTNPIALLGVVSMFMGVFLITSKSEDQYSAIPDVEHHQTASQDWAAYNEWNRENNALWNPPSSWNSPTNASAQATSVPTGDLFNLNNPSQAIHIEDTPLLPNSLRSHSAAAPSITNSSPRRTPRRNSLYPPEDEFGQNPIDSTLKRLSSVMSSIGTHQIRKLEFDHMTDKTKFSKSPGSNL</sequence>
<feature type="transmembrane region" description="Helical" evidence="6">
    <location>
        <begin position="60"/>
        <end position="81"/>
    </location>
</feature>
<feature type="region of interest" description="Disordered" evidence="5">
    <location>
        <begin position="323"/>
        <end position="360"/>
    </location>
</feature>
<keyword evidence="8" id="KW-1185">Reference proteome</keyword>
<reference evidence="7" key="1">
    <citation type="submission" date="2020-05" db="EMBL/GenBank/DDBJ databases">
        <title>Phylogenomic resolution of chytrid fungi.</title>
        <authorList>
            <person name="Stajich J.E."/>
            <person name="Amses K."/>
            <person name="Simmons R."/>
            <person name="Seto K."/>
            <person name="Myers J."/>
            <person name="Bonds A."/>
            <person name="Quandt C.A."/>
            <person name="Barry K."/>
            <person name="Liu P."/>
            <person name="Grigoriev I."/>
            <person name="Longcore J.E."/>
            <person name="James T.Y."/>
        </authorList>
    </citation>
    <scope>NUCLEOTIDE SEQUENCE</scope>
    <source>
        <strain evidence="7">PLAUS21</strain>
    </source>
</reference>
<dbReference type="Pfam" id="PF05653">
    <property type="entry name" value="Mg_trans_NIPA"/>
    <property type="match status" value="1"/>
</dbReference>
<evidence type="ECO:0000256" key="6">
    <source>
        <dbReference type="SAM" id="Phobius"/>
    </source>
</evidence>
<organism evidence="7 8">
    <name type="scientific">Boothiomyces macroporosus</name>
    <dbReference type="NCBI Taxonomy" id="261099"/>
    <lineage>
        <taxon>Eukaryota</taxon>
        <taxon>Fungi</taxon>
        <taxon>Fungi incertae sedis</taxon>
        <taxon>Chytridiomycota</taxon>
        <taxon>Chytridiomycota incertae sedis</taxon>
        <taxon>Chytridiomycetes</taxon>
        <taxon>Rhizophydiales</taxon>
        <taxon>Terramycetaceae</taxon>
        <taxon>Boothiomyces</taxon>
    </lineage>
</organism>
<evidence type="ECO:0000256" key="4">
    <source>
        <dbReference type="ARBA" id="ARBA00023136"/>
    </source>
</evidence>
<feature type="transmembrane region" description="Helical" evidence="6">
    <location>
        <begin position="144"/>
        <end position="165"/>
    </location>
</feature>
<gene>
    <name evidence="7" type="ORF">HK103_000188</name>
</gene>
<evidence type="ECO:0000313" key="7">
    <source>
        <dbReference type="EMBL" id="KAJ3262659.1"/>
    </source>
</evidence>
<comment type="caution">
    <text evidence="7">The sequence shown here is derived from an EMBL/GenBank/DDBJ whole genome shotgun (WGS) entry which is preliminary data.</text>
</comment>
<name>A0AAD5YBI7_9FUNG</name>
<keyword evidence="4 6" id="KW-0472">Membrane</keyword>
<feature type="transmembrane region" description="Helical" evidence="6">
    <location>
        <begin position="115"/>
        <end position="132"/>
    </location>
</feature>
<dbReference type="GO" id="GO:0016020">
    <property type="term" value="C:membrane"/>
    <property type="evidence" value="ECO:0007669"/>
    <property type="project" value="UniProtKB-SubCell"/>
</dbReference>
<feature type="transmembrane region" description="Helical" evidence="6">
    <location>
        <begin position="12"/>
        <end position="31"/>
    </location>
</feature>
<dbReference type="Proteomes" id="UP001210925">
    <property type="component" value="Unassembled WGS sequence"/>
</dbReference>
<proteinExistence type="predicted"/>
<comment type="subcellular location">
    <subcellularLocation>
        <location evidence="1">Membrane</location>
        <topology evidence="1">Multi-pass membrane protein</topology>
    </subcellularLocation>
</comment>
<evidence type="ECO:0008006" key="9">
    <source>
        <dbReference type="Google" id="ProtNLM"/>
    </source>
</evidence>
<evidence type="ECO:0000256" key="1">
    <source>
        <dbReference type="ARBA" id="ARBA00004141"/>
    </source>
</evidence>
<feature type="transmembrane region" description="Helical" evidence="6">
    <location>
        <begin position="220"/>
        <end position="241"/>
    </location>
</feature>
<dbReference type="InterPro" id="IPR037185">
    <property type="entry name" value="EmrE-like"/>
</dbReference>
<dbReference type="GO" id="GO:0015095">
    <property type="term" value="F:magnesium ion transmembrane transporter activity"/>
    <property type="evidence" value="ECO:0007669"/>
    <property type="project" value="InterPro"/>
</dbReference>
<feature type="transmembrane region" description="Helical" evidence="6">
    <location>
        <begin position="87"/>
        <end position="106"/>
    </location>
</feature>